<comment type="caution">
    <text evidence="11">The sequence shown here is derived from an EMBL/GenBank/DDBJ whole genome shotgun (WGS) entry which is preliminary data.</text>
</comment>
<evidence type="ECO:0000256" key="4">
    <source>
        <dbReference type="ARBA" id="ARBA00022679"/>
    </source>
</evidence>
<evidence type="ECO:0000256" key="1">
    <source>
        <dbReference type="ARBA" id="ARBA00000085"/>
    </source>
</evidence>
<dbReference type="PANTHER" id="PTHR24421">
    <property type="entry name" value="NITRATE/NITRITE SENSOR PROTEIN NARX-RELATED"/>
    <property type="match status" value="1"/>
</dbReference>
<keyword evidence="4" id="KW-0808">Transferase</keyword>
<evidence type="ECO:0000313" key="11">
    <source>
        <dbReference type="EMBL" id="PSG87070.1"/>
    </source>
</evidence>
<dbReference type="RefSeq" id="WP_106680517.1">
    <property type="nucleotide sequence ID" value="NZ_JACHWV010000002.1"/>
</dbReference>
<dbReference type="CDD" id="cd16917">
    <property type="entry name" value="HATPase_UhpB-NarQ-NarX-like"/>
    <property type="match status" value="1"/>
</dbReference>
<evidence type="ECO:0000256" key="9">
    <source>
        <dbReference type="SAM" id="Phobius"/>
    </source>
</evidence>
<keyword evidence="3" id="KW-0597">Phosphoprotein</keyword>
<evidence type="ECO:0000256" key="6">
    <source>
        <dbReference type="ARBA" id="ARBA00022777"/>
    </source>
</evidence>
<sequence length="258" mass="29745">MGKETIILSLILFNLFFLAFIGGIIVFIREYRKKKKKHEEELENVSLMHKKELLETQVEIQTQTMSYIGREIHDNVGQKLTLSSLYLQQLVFEEKIPTNRKDAILKVNEIIDQSLSDLRQLSKSLTDDTIRSSSLSELIESECKKTESLKAFEITFDNNFNIDVDSYQVKSILLRVIQEFIQNSLKHSSCKRINILMSNQLRELTLILKDDGVGFEVSNHNINGVGLKSIKKRVEMLNGFYQIKSTKEGTELTIKINV</sequence>
<keyword evidence="5" id="KW-0547">Nucleotide-binding</keyword>
<dbReference type="GO" id="GO:0000155">
    <property type="term" value="F:phosphorelay sensor kinase activity"/>
    <property type="evidence" value="ECO:0007669"/>
    <property type="project" value="InterPro"/>
</dbReference>
<dbReference type="Gene3D" id="1.20.5.1930">
    <property type="match status" value="1"/>
</dbReference>
<keyword evidence="8" id="KW-0902">Two-component regulatory system</keyword>
<feature type="domain" description="Histidine kinase" evidence="10">
    <location>
        <begin position="173"/>
        <end position="258"/>
    </location>
</feature>
<evidence type="ECO:0000256" key="3">
    <source>
        <dbReference type="ARBA" id="ARBA00022553"/>
    </source>
</evidence>
<proteinExistence type="predicted"/>
<comment type="catalytic activity">
    <reaction evidence="1">
        <text>ATP + protein L-histidine = ADP + protein N-phospho-L-histidine.</text>
        <dbReference type="EC" id="2.7.13.3"/>
    </reaction>
</comment>
<dbReference type="InterPro" id="IPR050482">
    <property type="entry name" value="Sensor_HK_TwoCompSys"/>
</dbReference>
<name>A0A2T1N6H0_9FLAO</name>
<dbReference type="Proteomes" id="UP000238430">
    <property type="component" value="Unassembled WGS sequence"/>
</dbReference>
<keyword evidence="6 11" id="KW-0418">Kinase</keyword>
<dbReference type="EMBL" id="PXOT01000027">
    <property type="protein sequence ID" value="PSG87070.1"/>
    <property type="molecule type" value="Genomic_DNA"/>
</dbReference>
<keyword evidence="12" id="KW-1185">Reference proteome</keyword>
<keyword evidence="9" id="KW-1133">Transmembrane helix</keyword>
<dbReference type="InterPro" id="IPR036890">
    <property type="entry name" value="HATPase_C_sf"/>
</dbReference>
<evidence type="ECO:0000256" key="5">
    <source>
        <dbReference type="ARBA" id="ARBA00022741"/>
    </source>
</evidence>
<dbReference type="PROSITE" id="PS50109">
    <property type="entry name" value="HIS_KIN"/>
    <property type="match status" value="1"/>
</dbReference>
<dbReference type="GO" id="GO:0016020">
    <property type="term" value="C:membrane"/>
    <property type="evidence" value="ECO:0007669"/>
    <property type="project" value="InterPro"/>
</dbReference>
<dbReference type="SUPFAM" id="SSF55874">
    <property type="entry name" value="ATPase domain of HSP90 chaperone/DNA topoisomerase II/histidine kinase"/>
    <property type="match status" value="1"/>
</dbReference>
<dbReference type="GO" id="GO:0005524">
    <property type="term" value="F:ATP binding"/>
    <property type="evidence" value="ECO:0007669"/>
    <property type="project" value="UniProtKB-KW"/>
</dbReference>
<evidence type="ECO:0000256" key="8">
    <source>
        <dbReference type="ARBA" id="ARBA00023012"/>
    </source>
</evidence>
<dbReference type="OrthoDB" id="9760839at2"/>
<accession>A0A2T1N6H0</accession>
<evidence type="ECO:0000256" key="7">
    <source>
        <dbReference type="ARBA" id="ARBA00022840"/>
    </source>
</evidence>
<organism evidence="11 12">
    <name type="scientific">Mesoflavibacter zeaxanthinifaciens subsp. sabulilitoris</name>
    <dbReference type="NCBI Taxonomy" id="1520893"/>
    <lineage>
        <taxon>Bacteria</taxon>
        <taxon>Pseudomonadati</taxon>
        <taxon>Bacteroidota</taxon>
        <taxon>Flavobacteriia</taxon>
        <taxon>Flavobacteriales</taxon>
        <taxon>Flavobacteriaceae</taxon>
        <taxon>Mesoflavibacter</taxon>
    </lineage>
</organism>
<dbReference type="InterPro" id="IPR011712">
    <property type="entry name" value="Sig_transdc_His_kin_sub3_dim/P"/>
</dbReference>
<dbReference type="Pfam" id="PF07730">
    <property type="entry name" value="HisKA_3"/>
    <property type="match status" value="1"/>
</dbReference>
<feature type="transmembrane region" description="Helical" evidence="9">
    <location>
        <begin position="6"/>
        <end position="28"/>
    </location>
</feature>
<dbReference type="Gene3D" id="3.30.565.10">
    <property type="entry name" value="Histidine kinase-like ATPase, C-terminal domain"/>
    <property type="match status" value="1"/>
</dbReference>
<evidence type="ECO:0000259" key="10">
    <source>
        <dbReference type="PROSITE" id="PS50109"/>
    </source>
</evidence>
<keyword evidence="7" id="KW-0067">ATP-binding</keyword>
<keyword evidence="9" id="KW-0812">Transmembrane</keyword>
<gene>
    <name evidence="11" type="ORF">C7H61_13245</name>
</gene>
<dbReference type="InterPro" id="IPR003594">
    <property type="entry name" value="HATPase_dom"/>
</dbReference>
<reference evidence="11 12" key="1">
    <citation type="submission" date="2018-03" db="EMBL/GenBank/DDBJ databases">
        <title>Mesoflavibacter sp. HG37 and Mesoflavibacter sp. HG96 sp.nov., two marine bacteria isolated from seawater of Western Pacific Ocean.</title>
        <authorList>
            <person name="Cheng H."/>
            <person name="Wu Y.-H."/>
            <person name="Guo L.-L."/>
            <person name="Xu X.-W."/>
        </authorList>
    </citation>
    <scope>NUCLEOTIDE SEQUENCE [LARGE SCALE GENOMIC DNA]</scope>
    <source>
        <strain evidence="11 12">KCTC 42117</strain>
    </source>
</reference>
<dbReference type="PANTHER" id="PTHR24421:SF10">
    <property type="entry name" value="NITRATE_NITRITE SENSOR PROTEIN NARQ"/>
    <property type="match status" value="1"/>
</dbReference>
<keyword evidence="9" id="KW-0472">Membrane</keyword>
<dbReference type="GO" id="GO:0046983">
    <property type="term" value="F:protein dimerization activity"/>
    <property type="evidence" value="ECO:0007669"/>
    <property type="project" value="InterPro"/>
</dbReference>
<evidence type="ECO:0000313" key="12">
    <source>
        <dbReference type="Proteomes" id="UP000238430"/>
    </source>
</evidence>
<evidence type="ECO:0000256" key="2">
    <source>
        <dbReference type="ARBA" id="ARBA00012438"/>
    </source>
</evidence>
<dbReference type="Pfam" id="PF02518">
    <property type="entry name" value="HATPase_c"/>
    <property type="match status" value="1"/>
</dbReference>
<protein>
    <recommendedName>
        <fullName evidence="2">histidine kinase</fullName>
        <ecNumber evidence="2">2.7.13.3</ecNumber>
    </recommendedName>
</protein>
<dbReference type="EC" id="2.7.13.3" evidence="2"/>
<dbReference type="InterPro" id="IPR005467">
    <property type="entry name" value="His_kinase_dom"/>
</dbReference>
<dbReference type="AlphaFoldDB" id="A0A2T1N6H0"/>